<feature type="transmembrane region" description="Helical" evidence="1">
    <location>
        <begin position="356"/>
        <end position="380"/>
    </location>
</feature>
<gene>
    <name evidence="2" type="ORF">SAMN02910350_01343</name>
</gene>
<accession>A0A1G5RWP4</accession>
<feature type="transmembrane region" description="Helical" evidence="1">
    <location>
        <begin position="66"/>
        <end position="82"/>
    </location>
</feature>
<dbReference type="InterPro" id="IPR025291">
    <property type="entry name" value="DUF4153"/>
</dbReference>
<dbReference type="EMBL" id="FMWK01000005">
    <property type="protein sequence ID" value="SCZ78532.1"/>
    <property type="molecule type" value="Genomic_DNA"/>
</dbReference>
<dbReference type="AlphaFoldDB" id="A0A1G5RWP4"/>
<feature type="transmembrane region" description="Helical" evidence="1">
    <location>
        <begin position="194"/>
        <end position="223"/>
    </location>
</feature>
<dbReference type="Pfam" id="PF13687">
    <property type="entry name" value="DUF4153"/>
    <property type="match status" value="1"/>
</dbReference>
<feature type="transmembrane region" description="Helical" evidence="1">
    <location>
        <begin position="121"/>
        <end position="144"/>
    </location>
</feature>
<feature type="transmembrane region" description="Helical" evidence="1">
    <location>
        <begin position="386"/>
        <end position="410"/>
    </location>
</feature>
<keyword evidence="1" id="KW-0812">Transmembrane</keyword>
<feature type="transmembrane region" description="Helical" evidence="1">
    <location>
        <begin position="243"/>
        <end position="264"/>
    </location>
</feature>
<feature type="transmembrane region" description="Helical" evidence="1">
    <location>
        <begin position="284"/>
        <end position="307"/>
    </location>
</feature>
<name>A0A1G5RWP4_PSEXY</name>
<reference evidence="2 3" key="1">
    <citation type="submission" date="2016-10" db="EMBL/GenBank/DDBJ databases">
        <authorList>
            <person name="de Groot N.N."/>
        </authorList>
    </citation>
    <scope>NUCLEOTIDE SEQUENCE [LARGE SCALE GENOMIC DNA]</scope>
    <source>
        <strain evidence="2 3">DSM 10317</strain>
    </source>
</reference>
<feature type="transmembrane region" description="Helical" evidence="1">
    <location>
        <begin position="327"/>
        <end position="344"/>
    </location>
</feature>
<organism evidence="2 3">
    <name type="scientific">Pseudobutyrivibrio xylanivorans</name>
    <dbReference type="NCBI Taxonomy" id="185007"/>
    <lineage>
        <taxon>Bacteria</taxon>
        <taxon>Bacillati</taxon>
        <taxon>Bacillota</taxon>
        <taxon>Clostridia</taxon>
        <taxon>Lachnospirales</taxon>
        <taxon>Lachnospiraceae</taxon>
        <taxon>Pseudobutyrivibrio</taxon>
    </lineage>
</organism>
<proteinExistence type="predicted"/>
<sequence>MADTYTGPKYSETEIGNIKSEPIPFVQKVEIEEQKGDAKVFRKYGILSLIFSIVYTFCLYKNHAGITYPIFMFVTLTLLHILRKKDGLSVFTTKNGNKAIGIFHVAALMLLSIHKCMSTSWALLFLDGIAIFLLFFSLVLYLYVDTTGWDIAAWVGGIMVSIFLPFAHLLTPFFDMVQWFKGRGGDISKEKKQVISAVVIGIICAIPMLVIVISLLSSADLVFNRMLEKIVESIHLPDNFEDIVGITCTLFLAFLGAYLIPFVFDKGEIKIKARGEGKANPIIAITFTTIIGLVYLVFCLIQVMFLFTGTLDLPSGYTYAEYAHEGFYQLLTVCLINVVMVSVCTREFKKSKALNWVLFVIGACTYIMIASSVTRMIMYIQVYNLTFLRLFVLWFLAVLCIWLAFLMVTVLNRSFPVFKACMITITVAYIGFVFANPDYQIAKYDLAVVKNHTYQESYAKIDEYDSVTYYILNNLSTDAAPALVDDEHLLHKFGTYIDSRDRYSKKNYDGIRKYNFSYARAQKLFKND</sequence>
<evidence type="ECO:0000256" key="1">
    <source>
        <dbReference type="SAM" id="Phobius"/>
    </source>
</evidence>
<feature type="transmembrane region" description="Helical" evidence="1">
    <location>
        <begin position="417"/>
        <end position="435"/>
    </location>
</feature>
<dbReference type="Proteomes" id="UP000199428">
    <property type="component" value="Unassembled WGS sequence"/>
</dbReference>
<evidence type="ECO:0000313" key="3">
    <source>
        <dbReference type="Proteomes" id="UP000199428"/>
    </source>
</evidence>
<protein>
    <submittedName>
        <fullName evidence="2">Uncharacterized protein</fullName>
    </submittedName>
</protein>
<keyword evidence="1" id="KW-0472">Membrane</keyword>
<feature type="transmembrane region" description="Helical" evidence="1">
    <location>
        <begin position="151"/>
        <end position="174"/>
    </location>
</feature>
<keyword evidence="1" id="KW-1133">Transmembrane helix</keyword>
<feature type="transmembrane region" description="Helical" evidence="1">
    <location>
        <begin position="44"/>
        <end position="60"/>
    </location>
</feature>
<evidence type="ECO:0000313" key="2">
    <source>
        <dbReference type="EMBL" id="SCZ78532.1"/>
    </source>
</evidence>
<dbReference type="RefSeq" id="WP_090162234.1">
    <property type="nucleotide sequence ID" value="NZ_FMWK01000005.1"/>
</dbReference>